<dbReference type="OrthoDB" id="9762238at2"/>
<dbReference type="InterPro" id="IPR011836">
    <property type="entry name" value="YhdP"/>
</dbReference>
<organism evidence="2 3">
    <name type="scientific">Oceanicoccus sagamiensis</name>
    <dbReference type="NCBI Taxonomy" id="716816"/>
    <lineage>
        <taxon>Bacteria</taxon>
        <taxon>Pseudomonadati</taxon>
        <taxon>Pseudomonadota</taxon>
        <taxon>Gammaproteobacteria</taxon>
        <taxon>Cellvibrionales</taxon>
        <taxon>Spongiibacteraceae</taxon>
        <taxon>Oceanicoccus</taxon>
    </lineage>
</organism>
<dbReference type="KEGG" id="osg:BST96_01940"/>
<proteinExistence type="predicted"/>
<accession>A0A1X9N748</accession>
<dbReference type="RefSeq" id="WP_085757069.1">
    <property type="nucleotide sequence ID" value="NZ_CP019343.1"/>
</dbReference>
<keyword evidence="3" id="KW-1185">Reference proteome</keyword>
<dbReference type="Proteomes" id="UP000193450">
    <property type="component" value="Chromosome"/>
</dbReference>
<name>A0A1X9N748_9GAMM</name>
<dbReference type="EMBL" id="CP019343">
    <property type="protein sequence ID" value="ARN72974.1"/>
    <property type="molecule type" value="Genomic_DNA"/>
</dbReference>
<gene>
    <name evidence="2" type="ORF">BST96_01940</name>
</gene>
<dbReference type="PANTHER" id="PTHR38690">
    <property type="entry name" value="PROTEASE-RELATED"/>
    <property type="match status" value="1"/>
</dbReference>
<evidence type="ECO:0000259" key="1">
    <source>
        <dbReference type="Pfam" id="PF13116"/>
    </source>
</evidence>
<dbReference type="InterPro" id="IPR025263">
    <property type="entry name" value="YhdP_central"/>
</dbReference>
<dbReference type="AlphaFoldDB" id="A0A1X9N748"/>
<evidence type="ECO:0000313" key="2">
    <source>
        <dbReference type="EMBL" id="ARN72974.1"/>
    </source>
</evidence>
<protein>
    <recommendedName>
        <fullName evidence="1">YhdP central domain-containing protein</fullName>
    </recommendedName>
</protein>
<evidence type="ECO:0000313" key="3">
    <source>
        <dbReference type="Proteomes" id="UP000193450"/>
    </source>
</evidence>
<dbReference type="PANTHER" id="PTHR38690:SF1">
    <property type="entry name" value="PROTEASE"/>
    <property type="match status" value="1"/>
</dbReference>
<sequence>MTLTIGLKDTAASYRDKFIPYTLNQSFLDWMAGSVPEGRVIDGGFIYRGSLRKEDVKDRTVQLYLNVENGTLDYHPDWPKLTAISGLVEVDNADVTVNASKAKLYAMDVSAATVTTTAVEGGGIWLTIDAQAAGQSSDAIRLVNESALQQVVGNVFKQWQLDGQASAEVSLGLPLVGATRPADIDVAVQLQDTDLLMPEYRLQFTDVNGPLNYSSERGMYSPGLNALLYNKPFTVTVEQDAEQGVLVDFAGRVDMADILDWSQQPALSFASGETNMAAQVKVSPKGESQFTVSSDLVGVAITLPEPYNKTAEQPRDYWLKLPLLGEKPLLRMGMVDIAELQLRLDQGRVESGLVILDKMKNTRHEEGFLVVTGAVDHFVLDEWQQVLTQYTEAAEALAATPAPGDQEAAEGLSIKVRELLVEKFSGFDQRYENTTVGLQRWQDAWWLQVSNDIMAGELFIADDQTTPLIAKLRRLRLPESSVEEDLGSSSFESMRELNLDFSVDQLSLGQILYGSLAFELRSQQDGLVFNNIYGDLRGIVIAKDQPATLEWLQTERGEESRLYGEFAFADLGDVLEQWNYERIIESQQGKLSLDLTWPGAPNQWSLAASNGPLYLNIEDGRFLKASDGASGTLKVVGIINLTNIVRRLQLDFSDIYDSGISYDRIEGELILEQAQLNIVEDLTIESPSSRFSLRGNADLEAKALDMELIATLPVANNLPWIAALAGGLPTAAGVYVASKIFEDQFDRLSSAVYSIEGDWNDPQLSFVKVYDSGKKSKTAVDKTTAVEPAVEPVP</sequence>
<dbReference type="STRING" id="716816.BST96_01940"/>
<dbReference type="Pfam" id="PF13116">
    <property type="entry name" value="YhdP"/>
    <property type="match status" value="1"/>
</dbReference>
<feature type="domain" description="YhdP central" evidence="1">
    <location>
        <begin position="1"/>
        <end position="763"/>
    </location>
</feature>
<reference evidence="2 3" key="1">
    <citation type="submission" date="2016-11" db="EMBL/GenBank/DDBJ databases">
        <title>Trade-off between light-utilization and light-protection in marine flavobacteria.</title>
        <authorList>
            <person name="Kumagai Y."/>
        </authorList>
    </citation>
    <scope>NUCLEOTIDE SEQUENCE [LARGE SCALE GENOMIC DNA]</scope>
    <source>
        <strain evidence="2 3">NBRC 107125</strain>
    </source>
</reference>